<name>A0A9W8TH27_9PEZI</name>
<comment type="caution">
    <text evidence="1">The sequence shown here is derived from an EMBL/GenBank/DDBJ whole genome shotgun (WGS) entry which is preliminary data.</text>
</comment>
<proteinExistence type="predicted"/>
<dbReference type="AlphaFoldDB" id="A0A9W8TH27"/>
<reference evidence="1" key="1">
    <citation type="submission" date="2022-07" db="EMBL/GenBank/DDBJ databases">
        <title>Genome Sequence of Xylaria arbuscula.</title>
        <authorList>
            <person name="Buettner E."/>
        </authorList>
    </citation>
    <scope>NUCLEOTIDE SEQUENCE</scope>
    <source>
        <strain evidence="1">VT107</strain>
    </source>
</reference>
<evidence type="ECO:0000313" key="1">
    <source>
        <dbReference type="EMBL" id="KAJ3551700.1"/>
    </source>
</evidence>
<evidence type="ECO:0000313" key="2">
    <source>
        <dbReference type="Proteomes" id="UP001148614"/>
    </source>
</evidence>
<dbReference type="Proteomes" id="UP001148614">
    <property type="component" value="Unassembled WGS sequence"/>
</dbReference>
<protein>
    <submittedName>
        <fullName evidence="1">Uncharacterized protein</fullName>
    </submittedName>
</protein>
<gene>
    <name evidence="1" type="ORF">NPX13_g11300</name>
</gene>
<dbReference type="VEuPathDB" id="FungiDB:F4678DRAFT_457707"/>
<dbReference type="EMBL" id="JANPWZ010003672">
    <property type="protein sequence ID" value="KAJ3551700.1"/>
    <property type="molecule type" value="Genomic_DNA"/>
</dbReference>
<accession>A0A9W8TH27</accession>
<keyword evidence="2" id="KW-1185">Reference proteome</keyword>
<organism evidence="1 2">
    <name type="scientific">Xylaria arbuscula</name>
    <dbReference type="NCBI Taxonomy" id="114810"/>
    <lineage>
        <taxon>Eukaryota</taxon>
        <taxon>Fungi</taxon>
        <taxon>Dikarya</taxon>
        <taxon>Ascomycota</taxon>
        <taxon>Pezizomycotina</taxon>
        <taxon>Sordariomycetes</taxon>
        <taxon>Xylariomycetidae</taxon>
        <taxon>Xylariales</taxon>
        <taxon>Xylariaceae</taxon>
        <taxon>Xylaria</taxon>
    </lineage>
</organism>
<sequence length="338" mass="33389">MPPQSHSPSIARCLLVATLFTLAFFATVSLSLSFSSQPIQESKPSPKDETPDPEPALEKRLLGLGGVIGLVPSLLGNIVPGGIVSSLVAQVTADINSLLPILDDSNAQSPDGIPLLTGVQGALSLTAQPLQTAAEIGGLADKLGGILNGIVPLAAPSIISAITAQALGVVASVEAIATDVAALGNQMGSGQIQGSDALGQIGGLLGSLDSKVNDIVNDVTSNLGSDLPLPVLQNIGQAISSGLGDIVGAANGPLSLVGDLIEHDVCGLVTPVDGIVATVAGLCGDIPSAVAQVSSEVATVSLINSDAVLTGDASATTIFPSSPSITAGPTMTAASQRN</sequence>